<dbReference type="HOGENOM" id="CLU_1757942_0_0_11"/>
<feature type="chain" id="PRO_5003090944" evidence="1">
    <location>
        <begin position="29"/>
        <end position="130"/>
    </location>
</feature>
<feature type="signal peptide" evidence="1">
    <location>
        <begin position="1"/>
        <end position="28"/>
    </location>
</feature>
<dbReference type="RefSeq" id="WP_013130404.1">
    <property type="nucleotide sequence ID" value="NC_014165.1"/>
</dbReference>
<dbReference type="KEGG" id="tbi:Tbis_0138"/>
<reference evidence="2 3" key="1">
    <citation type="submission" date="2010-01" db="EMBL/GenBank/DDBJ databases">
        <title>The complete genome of Thermobispora bispora DSM 43833.</title>
        <authorList>
            <consortium name="US DOE Joint Genome Institute (JGI-PGF)"/>
            <person name="Lucas S."/>
            <person name="Copeland A."/>
            <person name="Lapidus A."/>
            <person name="Glavina del Rio T."/>
            <person name="Dalin E."/>
            <person name="Tice H."/>
            <person name="Bruce D."/>
            <person name="Goodwin L."/>
            <person name="Pitluck S."/>
            <person name="Kyrpides N."/>
            <person name="Mavromatis K."/>
            <person name="Ivanova N."/>
            <person name="Mikhailova N."/>
            <person name="Chertkov O."/>
            <person name="Brettin T."/>
            <person name="Detter J.C."/>
            <person name="Han C."/>
            <person name="Larimer F."/>
            <person name="Land M."/>
            <person name="Hauser L."/>
            <person name="Markowitz V."/>
            <person name="Cheng J.-F."/>
            <person name="Hugenholtz P."/>
            <person name="Woyke T."/>
            <person name="Wu D."/>
            <person name="Jando M."/>
            <person name="Schneider S."/>
            <person name="Klenk H.-P."/>
            <person name="Eisen J.A."/>
        </authorList>
    </citation>
    <scope>NUCLEOTIDE SEQUENCE [LARGE SCALE GENOMIC DNA]</scope>
    <source>
        <strain evidence="3">ATCC 19993 / DSM 43833 / CBS 139.67 / JCM 10125 / KCTC 9307 / NBRC 14880 / R51</strain>
    </source>
</reference>
<keyword evidence="3" id="KW-1185">Reference proteome</keyword>
<evidence type="ECO:0000256" key="1">
    <source>
        <dbReference type="SAM" id="SignalP"/>
    </source>
</evidence>
<sequence>MPAFKKILAGLALGTALTGGALTLGATAASATAPTGNFGPCFDNNVFFNDCNNFWNNSNFWTSNCWNDSYDDSSAFVVSNGTATISFFDETHRDSYWSNSGWFNNNGWFNNTPFFNDCGFGGFGGCGFGF</sequence>
<accession>D6Y2R0</accession>
<dbReference type="Proteomes" id="UP000006640">
    <property type="component" value="Chromosome"/>
</dbReference>
<evidence type="ECO:0000313" key="2">
    <source>
        <dbReference type="EMBL" id="ADG86871.1"/>
    </source>
</evidence>
<evidence type="ECO:0000313" key="3">
    <source>
        <dbReference type="Proteomes" id="UP000006640"/>
    </source>
</evidence>
<proteinExistence type="predicted"/>
<organism evidence="2 3">
    <name type="scientific">Thermobispora bispora (strain ATCC 19993 / DSM 43833 / CBS 139.67 / JCM 10125 / KCTC 9307 / NBRC 14880 / R51)</name>
    <dbReference type="NCBI Taxonomy" id="469371"/>
    <lineage>
        <taxon>Bacteria</taxon>
        <taxon>Bacillati</taxon>
        <taxon>Actinomycetota</taxon>
        <taxon>Actinomycetes</taxon>
        <taxon>Streptosporangiales</taxon>
        <taxon>Streptosporangiaceae</taxon>
        <taxon>Thermobispora</taxon>
    </lineage>
</organism>
<name>D6Y2R0_THEBD</name>
<dbReference type="EMBL" id="CP001874">
    <property type="protein sequence ID" value="ADG86871.1"/>
    <property type="molecule type" value="Genomic_DNA"/>
</dbReference>
<gene>
    <name evidence="2" type="ordered locus">Tbis_0138</name>
</gene>
<protein>
    <submittedName>
        <fullName evidence="2">Uncharacterized protein</fullName>
    </submittedName>
</protein>
<dbReference type="AlphaFoldDB" id="D6Y2R0"/>
<keyword evidence="1" id="KW-0732">Signal</keyword>